<dbReference type="InterPro" id="IPR000719">
    <property type="entry name" value="Prot_kinase_dom"/>
</dbReference>
<dbReference type="InterPro" id="IPR011990">
    <property type="entry name" value="TPR-like_helical_dom_sf"/>
</dbReference>
<evidence type="ECO:0000256" key="2">
    <source>
        <dbReference type="ARBA" id="ARBA00022527"/>
    </source>
</evidence>
<keyword evidence="5 10" id="KW-0418">Kinase</keyword>
<dbReference type="GO" id="GO:0004674">
    <property type="term" value="F:protein serine/threonine kinase activity"/>
    <property type="evidence" value="ECO:0007669"/>
    <property type="project" value="UniProtKB-KW"/>
</dbReference>
<dbReference type="Gene3D" id="1.10.510.10">
    <property type="entry name" value="Transferase(Phosphotransferase) domain 1"/>
    <property type="match status" value="1"/>
</dbReference>
<dbReference type="Pfam" id="PF00069">
    <property type="entry name" value="Pkinase"/>
    <property type="match status" value="1"/>
</dbReference>
<dbReference type="PROSITE" id="PS50011">
    <property type="entry name" value="PROTEIN_KINASE_DOM"/>
    <property type="match status" value="1"/>
</dbReference>
<dbReference type="PANTHER" id="PTHR24363">
    <property type="entry name" value="SERINE/THREONINE PROTEIN KINASE"/>
    <property type="match status" value="1"/>
</dbReference>
<dbReference type="SUPFAM" id="SSF48452">
    <property type="entry name" value="TPR-like"/>
    <property type="match status" value="1"/>
</dbReference>
<evidence type="ECO:0000256" key="1">
    <source>
        <dbReference type="ARBA" id="ARBA00012513"/>
    </source>
</evidence>
<dbReference type="InterPro" id="IPR031636">
    <property type="entry name" value="PknG_TPR"/>
</dbReference>
<dbReference type="EMBL" id="JACCFK010000002">
    <property type="protein sequence ID" value="NYI92469.1"/>
    <property type="molecule type" value="Genomic_DNA"/>
</dbReference>
<keyword evidence="4" id="KW-0547">Nucleotide-binding</keyword>
<dbReference type="CDD" id="cd14014">
    <property type="entry name" value="STKc_PknB_like"/>
    <property type="match status" value="1"/>
</dbReference>
<evidence type="ECO:0000256" key="7">
    <source>
        <dbReference type="ARBA" id="ARBA00047899"/>
    </source>
</evidence>
<comment type="catalytic activity">
    <reaction evidence="7">
        <text>L-threonyl-[protein] + ATP = O-phospho-L-threonyl-[protein] + ADP + H(+)</text>
        <dbReference type="Rhea" id="RHEA:46608"/>
        <dbReference type="Rhea" id="RHEA-COMP:11060"/>
        <dbReference type="Rhea" id="RHEA-COMP:11605"/>
        <dbReference type="ChEBI" id="CHEBI:15378"/>
        <dbReference type="ChEBI" id="CHEBI:30013"/>
        <dbReference type="ChEBI" id="CHEBI:30616"/>
        <dbReference type="ChEBI" id="CHEBI:61977"/>
        <dbReference type="ChEBI" id="CHEBI:456216"/>
        <dbReference type="EC" id="2.7.11.1"/>
    </reaction>
</comment>
<feature type="domain" description="Protein kinase" evidence="9">
    <location>
        <begin position="24"/>
        <end position="277"/>
    </location>
</feature>
<evidence type="ECO:0000256" key="3">
    <source>
        <dbReference type="ARBA" id="ARBA00022679"/>
    </source>
</evidence>
<gene>
    <name evidence="10" type="ORF">HNR02_005844</name>
</gene>
<reference evidence="10 11" key="1">
    <citation type="submission" date="2020-07" db="EMBL/GenBank/DDBJ databases">
        <title>Sequencing the genomes of 1000 actinobacteria strains.</title>
        <authorList>
            <person name="Klenk H.-P."/>
        </authorList>
    </citation>
    <scope>NUCLEOTIDE SEQUENCE [LARGE SCALE GENOMIC DNA]</scope>
    <source>
        <strain evidence="10 11">DSM 104006</strain>
    </source>
</reference>
<sequence>MGFGEEPPGSVGGLGPGELVAGQYEVSTCFARGAFGYVYLARDRNLDGKQVVLKGLTRPHDTAAIKLAEHESRVLTALEHPNIVRIFNVVSHDRQRYLVMDHVDGPSLRTVREAGGLPIADALACAVQILGALDYLHRQGLLYCDMKPDNVIRTGDTVKLIDFGAIRRAGDRESMVLGTPPYLVGHTEIREHGLTERADIHGVGVMLDELVECGADDPGGESFRRLVARATTDYDRRFADVPEMLRQVRGVLREVRCLADGRPRPVRSEVFAESAVLLDESLSLAPPLTAWTLGGSAALPDGRPSPAAVATGLPVPVPDPADPRTPLLRTVRAPDPARLLTKLAALPGSVEVDFHQARAHLEAGDGHAAAHRLASAERHLGWRAHHDWRAAWHRGLLALAEHRVSEAVDLFDDVYRSKAGELAPKLALGFCAEHLERPATAARFYQAVWVCDRLYVSAAFGLARIRLRAGERAAAVAILDEVPDISLHRHAAAVAAVRILAGHLPGGGYPSAEDIAAAAERLQVLTLDSEETWQRLAAAVQESAFTHVLDHGDGAVPPGPLLGDPVSERGLRDRLEESYRVLARQARTADEHDVLIDRANAVRVRSLW</sequence>
<keyword evidence="2" id="KW-0723">Serine/threonine-protein kinase</keyword>
<evidence type="ECO:0000256" key="4">
    <source>
        <dbReference type="ARBA" id="ARBA00022741"/>
    </source>
</evidence>
<comment type="caution">
    <text evidence="10">The sequence shown here is derived from an EMBL/GenBank/DDBJ whole genome shotgun (WGS) entry which is preliminary data.</text>
</comment>
<evidence type="ECO:0000256" key="6">
    <source>
        <dbReference type="ARBA" id="ARBA00022840"/>
    </source>
</evidence>
<name>A0A853BBB1_9PSEU</name>
<evidence type="ECO:0000313" key="10">
    <source>
        <dbReference type="EMBL" id="NYI92469.1"/>
    </source>
</evidence>
<evidence type="ECO:0000256" key="5">
    <source>
        <dbReference type="ARBA" id="ARBA00022777"/>
    </source>
</evidence>
<dbReference type="SMART" id="SM00220">
    <property type="entry name" value="S_TKc"/>
    <property type="match status" value="1"/>
</dbReference>
<organism evidence="10 11">
    <name type="scientific">Amycolatopsis endophytica</name>
    <dbReference type="NCBI Taxonomy" id="860233"/>
    <lineage>
        <taxon>Bacteria</taxon>
        <taxon>Bacillati</taxon>
        <taxon>Actinomycetota</taxon>
        <taxon>Actinomycetes</taxon>
        <taxon>Pseudonocardiales</taxon>
        <taxon>Pseudonocardiaceae</taxon>
        <taxon>Amycolatopsis</taxon>
    </lineage>
</organism>
<keyword evidence="6" id="KW-0067">ATP-binding</keyword>
<dbReference type="Proteomes" id="UP000549616">
    <property type="component" value="Unassembled WGS sequence"/>
</dbReference>
<keyword evidence="3 10" id="KW-0808">Transferase</keyword>
<dbReference type="Gene3D" id="1.25.40.10">
    <property type="entry name" value="Tetratricopeptide repeat domain"/>
    <property type="match status" value="1"/>
</dbReference>
<evidence type="ECO:0000313" key="11">
    <source>
        <dbReference type="Proteomes" id="UP000549616"/>
    </source>
</evidence>
<dbReference type="RefSeq" id="WP_179776751.1">
    <property type="nucleotide sequence ID" value="NZ_JACCFK010000002.1"/>
</dbReference>
<protein>
    <recommendedName>
        <fullName evidence="1">non-specific serine/threonine protein kinase</fullName>
        <ecNumber evidence="1">2.7.11.1</ecNumber>
    </recommendedName>
</protein>
<dbReference type="SUPFAM" id="SSF56112">
    <property type="entry name" value="Protein kinase-like (PK-like)"/>
    <property type="match status" value="1"/>
</dbReference>
<evidence type="ECO:0000259" key="9">
    <source>
        <dbReference type="PROSITE" id="PS50011"/>
    </source>
</evidence>
<accession>A0A853BBB1</accession>
<dbReference type="EC" id="2.7.11.1" evidence="1"/>
<proteinExistence type="predicted"/>
<dbReference type="AlphaFoldDB" id="A0A853BBB1"/>
<dbReference type="GO" id="GO:0005524">
    <property type="term" value="F:ATP binding"/>
    <property type="evidence" value="ECO:0007669"/>
    <property type="project" value="UniProtKB-KW"/>
</dbReference>
<evidence type="ECO:0000256" key="8">
    <source>
        <dbReference type="ARBA" id="ARBA00048679"/>
    </source>
</evidence>
<keyword evidence="11" id="KW-1185">Reference proteome</keyword>
<dbReference type="PANTHER" id="PTHR24363:SF0">
    <property type="entry name" value="SERINE_THREONINE KINASE LIKE DOMAIN CONTAINING 1"/>
    <property type="match status" value="1"/>
</dbReference>
<dbReference type="Pfam" id="PF16918">
    <property type="entry name" value="PknG_TPR"/>
    <property type="match status" value="1"/>
</dbReference>
<comment type="catalytic activity">
    <reaction evidence="8">
        <text>L-seryl-[protein] + ATP = O-phospho-L-seryl-[protein] + ADP + H(+)</text>
        <dbReference type="Rhea" id="RHEA:17989"/>
        <dbReference type="Rhea" id="RHEA-COMP:9863"/>
        <dbReference type="Rhea" id="RHEA-COMP:11604"/>
        <dbReference type="ChEBI" id="CHEBI:15378"/>
        <dbReference type="ChEBI" id="CHEBI:29999"/>
        <dbReference type="ChEBI" id="CHEBI:30616"/>
        <dbReference type="ChEBI" id="CHEBI:83421"/>
        <dbReference type="ChEBI" id="CHEBI:456216"/>
        <dbReference type="EC" id="2.7.11.1"/>
    </reaction>
</comment>
<dbReference type="InterPro" id="IPR011009">
    <property type="entry name" value="Kinase-like_dom_sf"/>
</dbReference>
<dbReference type="Gene3D" id="3.30.200.20">
    <property type="entry name" value="Phosphorylase Kinase, domain 1"/>
    <property type="match status" value="1"/>
</dbReference>